<dbReference type="STRING" id="5288.A0A5C5G4L9"/>
<keyword evidence="1" id="KW-0812">Transmembrane</keyword>
<accession>A0A5C5G4L9</accession>
<gene>
    <name evidence="2" type="ORF">DMC30DRAFT_388166</name>
</gene>
<keyword evidence="3" id="KW-1185">Reference proteome</keyword>
<feature type="transmembrane region" description="Helical" evidence="1">
    <location>
        <begin position="73"/>
        <end position="91"/>
    </location>
</feature>
<organism evidence="2 3">
    <name type="scientific">Rhodotorula diobovata</name>
    <dbReference type="NCBI Taxonomy" id="5288"/>
    <lineage>
        <taxon>Eukaryota</taxon>
        <taxon>Fungi</taxon>
        <taxon>Dikarya</taxon>
        <taxon>Basidiomycota</taxon>
        <taxon>Pucciniomycotina</taxon>
        <taxon>Microbotryomycetes</taxon>
        <taxon>Sporidiobolales</taxon>
        <taxon>Sporidiobolaceae</taxon>
        <taxon>Rhodotorula</taxon>
    </lineage>
</organism>
<dbReference type="Proteomes" id="UP000311382">
    <property type="component" value="Unassembled WGS sequence"/>
</dbReference>
<keyword evidence="1" id="KW-0472">Membrane</keyword>
<reference evidence="2 3" key="1">
    <citation type="submission" date="2019-03" db="EMBL/GenBank/DDBJ databases">
        <title>Rhodosporidium diobovatum UCD-FST 08-225 genome sequencing, assembly, and annotation.</title>
        <authorList>
            <person name="Fakankun I.U."/>
            <person name="Fristensky B."/>
            <person name="Levin D.B."/>
        </authorList>
    </citation>
    <scope>NUCLEOTIDE SEQUENCE [LARGE SCALE GENOMIC DNA]</scope>
    <source>
        <strain evidence="2 3">UCD-FST 08-225</strain>
    </source>
</reference>
<evidence type="ECO:0000256" key="1">
    <source>
        <dbReference type="SAM" id="Phobius"/>
    </source>
</evidence>
<dbReference type="OrthoDB" id="411632at2759"/>
<dbReference type="EMBL" id="SOZI01000006">
    <property type="protein sequence ID" value="TNY23935.1"/>
    <property type="molecule type" value="Genomic_DNA"/>
</dbReference>
<dbReference type="AlphaFoldDB" id="A0A5C5G4L9"/>
<comment type="caution">
    <text evidence="2">The sequence shown here is derived from an EMBL/GenBank/DDBJ whole genome shotgun (WGS) entry which is preliminary data.</text>
</comment>
<protein>
    <submittedName>
        <fullName evidence="2">Proteophosphoglycan 5</fullName>
    </submittedName>
</protein>
<sequence length="476" mass="52268">MSAPHYRALSVTSLVDPSSRPSIDAGLTRRSSVVNGKRASVQGAYQSHAGLLDDPQARARFSSLPRNYRRLRLSAYLGWAVATILLIALAVSQSPASNDLRQLGPLGAMRSSAWRSSASAMRGKVGAASAGRLSKPTGSAAALDASMHASAAPASIASPVTIVSSFYRVDSGKKHRVSEYHEWLGNFLGSVELPIIFYCAPSFAAYVKNLRGNKPLTLVTDFSSPFDMPPVQDLGGHEWAVQQHKMDPEQHVHVPDVYGVWTAKPWIVKDAAKRNPYGSDYFFWVDAGGFRDSAVTHSFSKLPSVLSELYSTLPSDTIMLAATLGPFEQGTDWIKDVKRNDEMDRTDRLQGGWFGGKKEAIDMWERETRKVTVLQSAMGRFAAKEQPVWTMAARLNWRKIYVQNMAYRSGPDCGPDMWFAFEYFADGRDCEIPAWSGPEYARVDDLEHKAARAGQHMDGGLVGGGDEVGWEGLNRA</sequence>
<keyword evidence="1" id="KW-1133">Transmembrane helix</keyword>
<evidence type="ECO:0000313" key="2">
    <source>
        <dbReference type="EMBL" id="TNY23935.1"/>
    </source>
</evidence>
<name>A0A5C5G4L9_9BASI</name>
<proteinExistence type="predicted"/>
<evidence type="ECO:0000313" key="3">
    <source>
        <dbReference type="Proteomes" id="UP000311382"/>
    </source>
</evidence>